<evidence type="ECO:0000256" key="9">
    <source>
        <dbReference type="RuleBase" id="RU003923"/>
    </source>
</evidence>
<protein>
    <submittedName>
        <fullName evidence="12">Type II secretion system F family protein</fullName>
    </submittedName>
</protein>
<dbReference type="Pfam" id="PF00482">
    <property type="entry name" value="T2SSF"/>
    <property type="match status" value="2"/>
</dbReference>
<keyword evidence="7 10" id="KW-1133">Transmembrane helix</keyword>
<keyword evidence="5" id="KW-0997">Cell inner membrane</keyword>
<dbReference type="Proteomes" id="UP000439994">
    <property type="component" value="Unassembled WGS sequence"/>
</dbReference>
<feature type="transmembrane region" description="Helical" evidence="10">
    <location>
        <begin position="179"/>
        <end position="199"/>
    </location>
</feature>
<accession>A0A6N8FA73</accession>
<dbReference type="InterPro" id="IPR001992">
    <property type="entry name" value="T2SS_GspF/T4SS_PilC_CS"/>
</dbReference>
<keyword evidence="6 9" id="KW-0812">Transmembrane</keyword>
<evidence type="ECO:0000313" key="13">
    <source>
        <dbReference type="Proteomes" id="UP000439994"/>
    </source>
</evidence>
<dbReference type="PROSITE" id="PS00874">
    <property type="entry name" value="T2SP_F"/>
    <property type="match status" value="1"/>
</dbReference>
<evidence type="ECO:0000256" key="10">
    <source>
        <dbReference type="SAM" id="Phobius"/>
    </source>
</evidence>
<dbReference type="InterPro" id="IPR042094">
    <property type="entry name" value="T2SS_GspF_sf"/>
</dbReference>
<dbReference type="FunFam" id="1.20.81.30:FF:000001">
    <property type="entry name" value="Type II secretion system protein F"/>
    <property type="match status" value="2"/>
</dbReference>
<proteinExistence type="inferred from homology"/>
<comment type="subcellular location">
    <subcellularLocation>
        <location evidence="1 9">Cell inner membrane</location>
        <topology evidence="1 9">Multi-pass membrane protein</topology>
    </subcellularLocation>
</comment>
<organism evidence="12 13">
    <name type="scientific">Psychrosphaera haliotis</name>
    <dbReference type="NCBI Taxonomy" id="555083"/>
    <lineage>
        <taxon>Bacteria</taxon>
        <taxon>Pseudomonadati</taxon>
        <taxon>Pseudomonadota</taxon>
        <taxon>Gammaproteobacteria</taxon>
        <taxon>Alteromonadales</taxon>
        <taxon>Pseudoalteromonadaceae</taxon>
        <taxon>Psychrosphaera</taxon>
    </lineage>
</organism>
<dbReference type="GO" id="GO:0015628">
    <property type="term" value="P:protein secretion by the type II secretion system"/>
    <property type="evidence" value="ECO:0007669"/>
    <property type="project" value="TreeGrafter"/>
</dbReference>
<reference evidence="12 13" key="1">
    <citation type="submission" date="2019-11" db="EMBL/GenBank/DDBJ databases">
        <title>P. haliotis isolates from Z. marina roots.</title>
        <authorList>
            <person name="Cohen M."/>
            <person name="Jospin G."/>
            <person name="Eisen J.A."/>
            <person name="Coil D.A."/>
        </authorList>
    </citation>
    <scope>NUCLEOTIDE SEQUENCE [LARGE SCALE GENOMIC DNA]</scope>
    <source>
        <strain evidence="12 13">UCD-MCMsp1aY</strain>
    </source>
</reference>
<keyword evidence="3 9" id="KW-0813">Transport</keyword>
<dbReference type="InterPro" id="IPR018076">
    <property type="entry name" value="T2SS_GspF_dom"/>
</dbReference>
<evidence type="ECO:0000256" key="2">
    <source>
        <dbReference type="ARBA" id="ARBA00005745"/>
    </source>
</evidence>
<dbReference type="GO" id="GO:0005886">
    <property type="term" value="C:plasma membrane"/>
    <property type="evidence" value="ECO:0007669"/>
    <property type="project" value="UniProtKB-SubCell"/>
</dbReference>
<feature type="transmembrane region" description="Helical" evidence="10">
    <location>
        <begin position="384"/>
        <end position="404"/>
    </location>
</feature>
<evidence type="ECO:0000256" key="3">
    <source>
        <dbReference type="ARBA" id="ARBA00022448"/>
    </source>
</evidence>
<dbReference type="PRINTS" id="PR00812">
    <property type="entry name" value="BCTERIALGSPF"/>
</dbReference>
<feature type="transmembrane region" description="Helical" evidence="10">
    <location>
        <begin position="230"/>
        <end position="249"/>
    </location>
</feature>
<name>A0A6N8FA73_9GAMM</name>
<evidence type="ECO:0000256" key="7">
    <source>
        <dbReference type="ARBA" id="ARBA00022989"/>
    </source>
</evidence>
<evidence type="ECO:0000256" key="5">
    <source>
        <dbReference type="ARBA" id="ARBA00022519"/>
    </source>
</evidence>
<dbReference type="RefSeq" id="WP_155696223.1">
    <property type="nucleotide sequence ID" value="NZ_WOCD01000005.1"/>
</dbReference>
<dbReference type="OrthoDB" id="9805682at2"/>
<dbReference type="InterPro" id="IPR003004">
    <property type="entry name" value="GspF/PilC"/>
</dbReference>
<evidence type="ECO:0000313" key="12">
    <source>
        <dbReference type="EMBL" id="MUH73024.1"/>
    </source>
</evidence>
<evidence type="ECO:0000256" key="6">
    <source>
        <dbReference type="ARBA" id="ARBA00022692"/>
    </source>
</evidence>
<dbReference type="AlphaFoldDB" id="A0A6N8FA73"/>
<evidence type="ECO:0000256" key="1">
    <source>
        <dbReference type="ARBA" id="ARBA00004429"/>
    </source>
</evidence>
<dbReference type="Gene3D" id="1.20.81.30">
    <property type="entry name" value="Type II secretion system (T2SS), domain F"/>
    <property type="match status" value="2"/>
</dbReference>
<keyword evidence="8 10" id="KW-0472">Membrane</keyword>
<sequence>MAENNKKKVAKKQIAYVYEGLNRRGGKIKGDMFAMSPTEAKGMLKKQGITPTKVRKKPTPLFGSGNKPIDSKDIAVFTRQVATMLTAGVPLVQSLEMIAKGAEKANLQKLVNDVLLHVQSGSPVADALRTQPKYFDDLYCDLVESGEKSGALDSIFDRIAVYKEKSEALKSKIKKAMTYPIAILAISFIVVGILLVYVIPSFEDIFASFGAELPAPTQMAIAASKVAQDYWIYVVAGIIAGIYLFKRALRTNKRFADSMDALLLKAPIVGNIVNKGAIARYARTLSTTFAAGVPLHEALNSAAGASGNAVYKRAIQEIKADVSAGNMMHVAMRTTDLFPDMVTQMVSIGEESGALDTMLERVANVYEQEVDDAVDGITALIEPFIMVFLGTVIGGLIVVMYLPIFQMGNAV</sequence>
<dbReference type="PANTHER" id="PTHR30012">
    <property type="entry name" value="GENERAL SECRETION PATHWAY PROTEIN"/>
    <property type="match status" value="1"/>
</dbReference>
<evidence type="ECO:0000256" key="8">
    <source>
        <dbReference type="ARBA" id="ARBA00023136"/>
    </source>
</evidence>
<comment type="caution">
    <text evidence="12">The sequence shown here is derived from an EMBL/GenBank/DDBJ whole genome shotgun (WGS) entry which is preliminary data.</text>
</comment>
<keyword evidence="4" id="KW-1003">Cell membrane</keyword>
<dbReference type="PANTHER" id="PTHR30012:SF7">
    <property type="entry name" value="PROTEIN TRANSPORT PROTEIN HOFC HOMOLOG"/>
    <property type="match status" value="1"/>
</dbReference>
<feature type="domain" description="Type II secretion system protein GspF" evidence="11">
    <location>
        <begin position="282"/>
        <end position="403"/>
    </location>
</feature>
<evidence type="ECO:0000259" key="11">
    <source>
        <dbReference type="Pfam" id="PF00482"/>
    </source>
</evidence>
<keyword evidence="13" id="KW-1185">Reference proteome</keyword>
<dbReference type="EMBL" id="WOCD01000005">
    <property type="protein sequence ID" value="MUH73024.1"/>
    <property type="molecule type" value="Genomic_DNA"/>
</dbReference>
<gene>
    <name evidence="12" type="ORF">GNP35_11340</name>
</gene>
<feature type="domain" description="Type II secretion system protein GspF" evidence="11">
    <location>
        <begin position="77"/>
        <end position="200"/>
    </location>
</feature>
<evidence type="ECO:0000256" key="4">
    <source>
        <dbReference type="ARBA" id="ARBA00022475"/>
    </source>
</evidence>
<comment type="similarity">
    <text evidence="2 9">Belongs to the GSP F family.</text>
</comment>